<gene>
    <name evidence="1" type="ORF">FDY95_10140</name>
</gene>
<organism evidence="1 2">
    <name type="scientific">Hymenobacter jeollabukensis</name>
    <dbReference type="NCBI Taxonomy" id="2025313"/>
    <lineage>
        <taxon>Bacteria</taxon>
        <taxon>Pseudomonadati</taxon>
        <taxon>Bacteroidota</taxon>
        <taxon>Cytophagia</taxon>
        <taxon>Cytophagales</taxon>
        <taxon>Hymenobacteraceae</taxon>
        <taxon>Hymenobacter</taxon>
    </lineage>
</organism>
<keyword evidence="2" id="KW-1185">Reference proteome</keyword>
<dbReference type="PANTHER" id="PTHR34387">
    <property type="entry name" value="SLR1258 PROTEIN"/>
    <property type="match status" value="1"/>
</dbReference>
<dbReference type="GO" id="GO:0006974">
    <property type="term" value="P:DNA damage response"/>
    <property type="evidence" value="ECO:0007669"/>
    <property type="project" value="TreeGrafter"/>
</dbReference>
<dbReference type="Gene3D" id="3.30.70.2970">
    <property type="entry name" value="Protein of unknown function (DUF541), domain 2"/>
    <property type="match status" value="1"/>
</dbReference>
<dbReference type="EMBL" id="VAJM01000004">
    <property type="protein sequence ID" value="TLM92988.1"/>
    <property type="molecule type" value="Genomic_DNA"/>
</dbReference>
<dbReference type="Pfam" id="PF04402">
    <property type="entry name" value="SIMPL"/>
    <property type="match status" value="1"/>
</dbReference>
<dbReference type="AlphaFoldDB" id="A0A5R8WQG2"/>
<dbReference type="RefSeq" id="WP_138077398.1">
    <property type="nucleotide sequence ID" value="NZ_VAJM01000004.1"/>
</dbReference>
<evidence type="ECO:0000313" key="2">
    <source>
        <dbReference type="Proteomes" id="UP000305517"/>
    </source>
</evidence>
<dbReference type="OrthoDB" id="702249at2"/>
<dbReference type="PANTHER" id="PTHR34387:SF2">
    <property type="entry name" value="SLR1258 PROTEIN"/>
    <property type="match status" value="1"/>
</dbReference>
<dbReference type="Proteomes" id="UP000305517">
    <property type="component" value="Unassembled WGS sequence"/>
</dbReference>
<dbReference type="InterPro" id="IPR052022">
    <property type="entry name" value="26kDa_periplasmic_antigen"/>
</dbReference>
<name>A0A5R8WQG2_9BACT</name>
<evidence type="ECO:0000313" key="1">
    <source>
        <dbReference type="EMBL" id="TLM92988.1"/>
    </source>
</evidence>
<reference evidence="1 2" key="1">
    <citation type="submission" date="2019-05" db="EMBL/GenBank/DDBJ databases">
        <title>Hymenobacter edaphi sp. nov., isolated from abandoned arsenic-contaminated farmland soil.</title>
        <authorList>
            <person name="Nie L."/>
        </authorList>
    </citation>
    <scope>NUCLEOTIDE SEQUENCE [LARGE SCALE GENOMIC DNA]</scope>
    <source>
        <strain evidence="1 2">1-3-3-8</strain>
    </source>
</reference>
<protein>
    <submittedName>
        <fullName evidence="1">DUF541 domain-containing protein</fullName>
    </submittedName>
</protein>
<proteinExistence type="predicted"/>
<accession>A0A5R8WQG2</accession>
<dbReference type="Gene3D" id="3.30.110.170">
    <property type="entry name" value="Protein of unknown function (DUF541), domain 1"/>
    <property type="match status" value="1"/>
</dbReference>
<dbReference type="PROSITE" id="PS51257">
    <property type="entry name" value="PROKAR_LIPOPROTEIN"/>
    <property type="match status" value="1"/>
</dbReference>
<sequence length="239" mass="26144">MRLPLCLSGLLALASCTPQTTTTAPVRQIKVSGYGTVTAYPDLAEITVEVSFTKPRLKDATVETQAVVEQVMAASRPFIKTKEDLRISHVSTNKEYDYVRGKEVFLGFEATQSLTVQLADLNRLEEYMEALLQTRISRIKSLTYAHSKADSLHREAHMIALRNALKSADKLCGVLGTKRGAVLEVTEDGYGSSSSDDGWGRPRPVDMELYGKGMGGRSFKLTPDLMHFGGTVQAAVALE</sequence>
<comment type="caution">
    <text evidence="1">The sequence shown here is derived from an EMBL/GenBank/DDBJ whole genome shotgun (WGS) entry which is preliminary data.</text>
</comment>
<dbReference type="InterPro" id="IPR007497">
    <property type="entry name" value="SIMPL/DUF541"/>
</dbReference>